<keyword evidence="13" id="KW-1185">Reference proteome</keyword>
<evidence type="ECO:0000256" key="4">
    <source>
        <dbReference type="ARBA" id="ARBA00022741"/>
    </source>
</evidence>
<feature type="domain" description="NB-ARC" evidence="8">
    <location>
        <begin position="173"/>
        <end position="328"/>
    </location>
</feature>
<dbReference type="FunFam" id="3.40.50.300:FF:001091">
    <property type="entry name" value="Probable disease resistance protein At1g61300"/>
    <property type="match status" value="1"/>
</dbReference>
<keyword evidence="4" id="KW-0547">Nucleotide-binding</keyword>
<dbReference type="Gene3D" id="1.10.10.10">
    <property type="entry name" value="Winged helix-like DNA-binding domain superfamily/Winged helix DNA-binding domain"/>
    <property type="match status" value="1"/>
</dbReference>
<dbReference type="Gene3D" id="1.20.5.4130">
    <property type="match status" value="1"/>
</dbReference>
<dbReference type="Pfam" id="PF18052">
    <property type="entry name" value="Rx_N"/>
    <property type="match status" value="1"/>
</dbReference>
<dbReference type="PRINTS" id="PR00364">
    <property type="entry name" value="DISEASERSIST"/>
</dbReference>
<keyword evidence="2" id="KW-0433">Leucine-rich repeat</keyword>
<evidence type="ECO:0000256" key="7">
    <source>
        <dbReference type="SAM" id="Coils"/>
    </source>
</evidence>
<dbReference type="CDD" id="cd14798">
    <property type="entry name" value="RX-CC_like"/>
    <property type="match status" value="1"/>
</dbReference>
<comment type="caution">
    <text evidence="12">The sequence shown here is derived from an EMBL/GenBank/DDBJ whole genome shotgun (WGS) entry which is preliminary data.</text>
</comment>
<dbReference type="FunFam" id="1.10.10.10:FF:000322">
    <property type="entry name" value="Probable disease resistance protein At1g63360"/>
    <property type="match status" value="1"/>
</dbReference>
<dbReference type="Gene3D" id="3.80.10.10">
    <property type="entry name" value="Ribonuclease Inhibitor"/>
    <property type="match status" value="1"/>
</dbReference>
<dbReference type="InterPro" id="IPR044974">
    <property type="entry name" value="Disease_R_plants"/>
</dbReference>
<organism evidence="12 13">
    <name type="scientific">Panicum virgatum</name>
    <name type="common">Blackwell switchgrass</name>
    <dbReference type="NCBI Taxonomy" id="38727"/>
    <lineage>
        <taxon>Eukaryota</taxon>
        <taxon>Viridiplantae</taxon>
        <taxon>Streptophyta</taxon>
        <taxon>Embryophyta</taxon>
        <taxon>Tracheophyta</taxon>
        <taxon>Spermatophyta</taxon>
        <taxon>Magnoliopsida</taxon>
        <taxon>Liliopsida</taxon>
        <taxon>Poales</taxon>
        <taxon>Poaceae</taxon>
        <taxon>PACMAD clade</taxon>
        <taxon>Panicoideae</taxon>
        <taxon>Panicodae</taxon>
        <taxon>Paniceae</taxon>
        <taxon>Panicinae</taxon>
        <taxon>Panicum</taxon>
        <taxon>Panicum sect. Hiantes</taxon>
    </lineage>
</organism>
<dbReference type="Pfam" id="PF23559">
    <property type="entry name" value="WHD_DRP"/>
    <property type="match status" value="1"/>
</dbReference>
<dbReference type="AlphaFoldDB" id="A0A8T0WU05"/>
<dbReference type="GO" id="GO:0043531">
    <property type="term" value="F:ADP binding"/>
    <property type="evidence" value="ECO:0007669"/>
    <property type="project" value="InterPro"/>
</dbReference>
<comment type="similarity">
    <text evidence="1">Belongs to the disease resistance NB-LRR family.</text>
</comment>
<dbReference type="SUPFAM" id="SSF52058">
    <property type="entry name" value="L domain-like"/>
    <property type="match status" value="1"/>
</dbReference>
<dbReference type="InterPro" id="IPR055414">
    <property type="entry name" value="LRR_R13L4/SHOC2-like"/>
</dbReference>
<sequence>MNLAKEALGNLLPKLGQLLQDEYNLQTGAKKDIEFLSSELETIHAALGKVGEVPREQLGELQRIWARDVREMSYDMEDIVDAFMVRVQGPDPHSKSSTGQTFSLKYMMQKFTTFMARREVAQEIKNIKERARELAERRDRYKVVDDIAPSKKTLVDPRLKALYTEATEIVGIEEAKKEVITGLTQGDGGQQKKIVSIAGFGGLDKTTLAKAVYDEIKGQFDCTAFVSVSRNPDAKKLLKDILYELHKGGEHPGANSDEIKHLIDLVRDFLRNKRYLIVIDDIWDKEPWDKVIGLALMENNKRSRIITTTRIIGVAEHVGGCYRLKPLSHDSSEILFYGRIFGSKDRCPRQFSEVSKCILKKCEGVPLAIVTTSSLLANKSEDTRVWNDVCNSIGYGLGRNPGMDDMRKILLLSYYDLPSHLKTCLLYLSIFPEDYDIEKDRLIRRWVSEGFVQQDQQAAGDQSLLEIGESYFNELLNRSLIQPAGMNYLDGTPHACRVHDTVLDLIISLSAEESFVTIVLAGDQMESKVRRLSLHNNSTTWPTIKMPKLRSLTIFPPAGVVIDPTPFLSRYLLLRVLDLRGCKLNDLASLRFVGNLSHLRYLGVPSTKDDGPIQLPVEIGKLRFLQTLDLYKTRVEELPPSVITGLGQLMCLRCYGWGGTRLPDGLKKLTSLEVLEGLIVTSQCIAEELGHLTQLRVLDVKVISTEEANDDGWTACIKTLLESLGKLAKIECLHIYVNFDAAILDGSMMEPQPLGNLRQLHIIGGFNDVRMPTWIRPAWLPALSYLDIQVKHERRDDIQVLGTLPCLGHLSFTARRAAVERSAVGADAFPRLVICVFDIYDVWGGTAVVPCMFPRGAMPMLQDYEFRIGLKQLESVAIEDMGLGLGHLPSLRSVTILGLPRVFGYFDEATKHKVKATREKLEKEAATHLNHPLRIRP</sequence>
<dbReference type="InterPro" id="IPR041118">
    <property type="entry name" value="Rx_N"/>
</dbReference>
<keyword evidence="3" id="KW-0677">Repeat</keyword>
<evidence type="ECO:0000313" key="12">
    <source>
        <dbReference type="EMBL" id="KAG2650805.1"/>
    </source>
</evidence>
<dbReference type="InterPro" id="IPR027417">
    <property type="entry name" value="P-loop_NTPase"/>
</dbReference>
<dbReference type="PANTHER" id="PTHR23155:SF1116">
    <property type="entry name" value="OS12G0273300 PROTEIN"/>
    <property type="match status" value="1"/>
</dbReference>
<dbReference type="InterPro" id="IPR058922">
    <property type="entry name" value="WHD_DRP"/>
</dbReference>
<proteinExistence type="inferred from homology"/>
<dbReference type="GO" id="GO:0002758">
    <property type="term" value="P:innate immune response-activating signaling pathway"/>
    <property type="evidence" value="ECO:0007669"/>
    <property type="project" value="UniProtKB-ARBA"/>
</dbReference>
<evidence type="ECO:0000259" key="11">
    <source>
        <dbReference type="Pfam" id="PF23598"/>
    </source>
</evidence>
<gene>
    <name evidence="12" type="ORF">PVAP13_1NG167300</name>
</gene>
<dbReference type="InterPro" id="IPR042197">
    <property type="entry name" value="Apaf_helical"/>
</dbReference>
<dbReference type="InterPro" id="IPR038005">
    <property type="entry name" value="RX-like_CC"/>
</dbReference>
<evidence type="ECO:0000259" key="9">
    <source>
        <dbReference type="Pfam" id="PF18052"/>
    </source>
</evidence>
<feature type="domain" description="Disease resistance R13L4/SHOC-2-like LRR" evidence="11">
    <location>
        <begin position="548"/>
        <end position="932"/>
    </location>
</feature>
<dbReference type="Gene3D" id="3.40.50.300">
    <property type="entry name" value="P-loop containing nucleotide triphosphate hydrolases"/>
    <property type="match status" value="1"/>
</dbReference>
<dbReference type="Pfam" id="PF23598">
    <property type="entry name" value="LRR_14"/>
    <property type="match status" value="1"/>
</dbReference>
<evidence type="ECO:0000256" key="2">
    <source>
        <dbReference type="ARBA" id="ARBA00022614"/>
    </source>
</evidence>
<evidence type="ECO:0000259" key="8">
    <source>
        <dbReference type="Pfam" id="PF00931"/>
    </source>
</evidence>
<dbReference type="Pfam" id="PF00931">
    <property type="entry name" value="NB-ARC"/>
    <property type="match status" value="1"/>
</dbReference>
<keyword evidence="6 7" id="KW-0175">Coiled coil</keyword>
<dbReference type="GO" id="GO:0009626">
    <property type="term" value="P:plant-type hypersensitive response"/>
    <property type="evidence" value="ECO:0007669"/>
    <property type="project" value="UniProtKB-ARBA"/>
</dbReference>
<protein>
    <submittedName>
        <fullName evidence="12">Uncharacterized protein</fullName>
    </submittedName>
</protein>
<feature type="domain" description="Disease resistance protein winged helix" evidence="10">
    <location>
        <begin position="430"/>
        <end position="506"/>
    </location>
</feature>
<dbReference type="InterPro" id="IPR036388">
    <property type="entry name" value="WH-like_DNA-bd_sf"/>
</dbReference>
<dbReference type="EMBL" id="CM029038">
    <property type="protein sequence ID" value="KAG2650805.1"/>
    <property type="molecule type" value="Genomic_DNA"/>
</dbReference>
<dbReference type="PANTHER" id="PTHR23155">
    <property type="entry name" value="DISEASE RESISTANCE PROTEIN RP"/>
    <property type="match status" value="1"/>
</dbReference>
<keyword evidence="5" id="KW-0611">Plant defense</keyword>
<evidence type="ECO:0000256" key="3">
    <source>
        <dbReference type="ARBA" id="ARBA00022737"/>
    </source>
</evidence>
<evidence type="ECO:0000313" key="13">
    <source>
        <dbReference type="Proteomes" id="UP000823388"/>
    </source>
</evidence>
<dbReference type="Gene3D" id="1.10.8.430">
    <property type="entry name" value="Helical domain of apoptotic protease-activating factors"/>
    <property type="match status" value="1"/>
</dbReference>
<dbReference type="OrthoDB" id="682957at2759"/>
<dbReference type="InterPro" id="IPR002182">
    <property type="entry name" value="NB-ARC"/>
</dbReference>
<evidence type="ECO:0000256" key="1">
    <source>
        <dbReference type="ARBA" id="ARBA00008894"/>
    </source>
</evidence>
<reference evidence="12" key="1">
    <citation type="submission" date="2020-05" db="EMBL/GenBank/DDBJ databases">
        <title>WGS assembly of Panicum virgatum.</title>
        <authorList>
            <person name="Lovell J.T."/>
            <person name="Jenkins J."/>
            <person name="Shu S."/>
            <person name="Juenger T.E."/>
            <person name="Schmutz J."/>
        </authorList>
    </citation>
    <scope>NUCLEOTIDE SEQUENCE</scope>
    <source>
        <strain evidence="12">AP13</strain>
    </source>
</reference>
<evidence type="ECO:0000256" key="5">
    <source>
        <dbReference type="ARBA" id="ARBA00022821"/>
    </source>
</evidence>
<evidence type="ECO:0000256" key="6">
    <source>
        <dbReference type="ARBA" id="ARBA00023054"/>
    </source>
</evidence>
<feature type="domain" description="Disease resistance N-terminal" evidence="9">
    <location>
        <begin position="7"/>
        <end position="96"/>
    </location>
</feature>
<accession>A0A8T0WU05</accession>
<dbReference type="Proteomes" id="UP000823388">
    <property type="component" value="Chromosome 1N"/>
</dbReference>
<evidence type="ECO:0000259" key="10">
    <source>
        <dbReference type="Pfam" id="PF23559"/>
    </source>
</evidence>
<feature type="coiled-coil region" evidence="7">
    <location>
        <begin position="117"/>
        <end position="144"/>
    </location>
</feature>
<dbReference type="SUPFAM" id="SSF52540">
    <property type="entry name" value="P-loop containing nucleoside triphosphate hydrolases"/>
    <property type="match status" value="1"/>
</dbReference>
<dbReference type="InterPro" id="IPR032675">
    <property type="entry name" value="LRR_dom_sf"/>
</dbReference>
<name>A0A8T0WU05_PANVG</name>
<dbReference type="GO" id="GO:0042742">
    <property type="term" value="P:defense response to bacterium"/>
    <property type="evidence" value="ECO:0007669"/>
    <property type="project" value="UniProtKB-ARBA"/>
</dbReference>